<feature type="transmembrane region" description="Helical" evidence="2">
    <location>
        <begin position="96"/>
        <end position="115"/>
    </location>
</feature>
<reference evidence="3 4" key="1">
    <citation type="submission" date="2023-03" db="EMBL/GenBank/DDBJ databases">
        <title>Draft genome sequence of type strain Streptomyces ferralitis JCM 14344.</title>
        <authorList>
            <person name="Klaysubun C."/>
            <person name="Duangmal K."/>
        </authorList>
    </citation>
    <scope>NUCLEOTIDE SEQUENCE [LARGE SCALE GENOMIC DNA]</scope>
    <source>
        <strain evidence="3 4">JCM 14344</strain>
    </source>
</reference>
<feature type="transmembrane region" description="Helical" evidence="2">
    <location>
        <begin position="68"/>
        <end position="84"/>
    </location>
</feature>
<name>A0ABT5YX65_9ACTN</name>
<sequence length="272" mass="29909">MSDTEGNGRSSADGPAHQPEGMRQLGGQLHARLDRMERLLQDAAAAEPRAERTAVPAWRRSTQGEQRWAVTVAIVVAVGLQWALPPRFTIHPHWLLPLLEIILLVGLVAASPYRIERHSRPLRTASLILTALVSVANGWSAFSLVRALVRGTAGADAGPLLMTGAGIWITNIIVFALWYWEWDRGGPASRAAGASPYPDFLFPQMQERELAPAHWEPGFLDYLYVSFTNATAFSPTDVMPLSRWAKMLMLGQSLVSLITVVLVIARAVNIFK</sequence>
<gene>
    <name evidence="3" type="ORF">P2L57_10755</name>
</gene>
<feature type="transmembrane region" description="Helical" evidence="2">
    <location>
        <begin position="127"/>
        <end position="148"/>
    </location>
</feature>
<proteinExistence type="predicted"/>
<evidence type="ECO:0008006" key="5">
    <source>
        <dbReference type="Google" id="ProtNLM"/>
    </source>
</evidence>
<keyword evidence="2" id="KW-0472">Membrane</keyword>
<keyword evidence="2" id="KW-1133">Transmembrane helix</keyword>
<evidence type="ECO:0000256" key="2">
    <source>
        <dbReference type="SAM" id="Phobius"/>
    </source>
</evidence>
<keyword evidence="2" id="KW-0812">Transmembrane</keyword>
<keyword evidence="4" id="KW-1185">Reference proteome</keyword>
<evidence type="ECO:0000256" key="1">
    <source>
        <dbReference type="SAM" id="MobiDB-lite"/>
    </source>
</evidence>
<feature type="transmembrane region" description="Helical" evidence="2">
    <location>
        <begin position="160"/>
        <end position="180"/>
    </location>
</feature>
<feature type="transmembrane region" description="Helical" evidence="2">
    <location>
        <begin position="248"/>
        <end position="268"/>
    </location>
</feature>
<feature type="compositionally biased region" description="Polar residues" evidence="1">
    <location>
        <begin position="1"/>
        <end position="10"/>
    </location>
</feature>
<dbReference type="RefSeq" id="WP_275811863.1">
    <property type="nucleotide sequence ID" value="NZ_BAAANM010000015.1"/>
</dbReference>
<dbReference type="Proteomes" id="UP001220022">
    <property type="component" value="Unassembled WGS sequence"/>
</dbReference>
<organism evidence="3 4">
    <name type="scientific">Streptantibioticus ferralitis</name>
    <dbReference type="NCBI Taxonomy" id="236510"/>
    <lineage>
        <taxon>Bacteria</taxon>
        <taxon>Bacillati</taxon>
        <taxon>Actinomycetota</taxon>
        <taxon>Actinomycetes</taxon>
        <taxon>Kitasatosporales</taxon>
        <taxon>Streptomycetaceae</taxon>
        <taxon>Streptantibioticus</taxon>
    </lineage>
</organism>
<evidence type="ECO:0000313" key="4">
    <source>
        <dbReference type="Proteomes" id="UP001220022"/>
    </source>
</evidence>
<protein>
    <recommendedName>
        <fullName evidence="5">DUF1345 domain-containing protein</fullName>
    </recommendedName>
</protein>
<dbReference type="EMBL" id="JARHTQ010000005">
    <property type="protein sequence ID" value="MDF2256193.1"/>
    <property type="molecule type" value="Genomic_DNA"/>
</dbReference>
<comment type="caution">
    <text evidence="3">The sequence shown here is derived from an EMBL/GenBank/DDBJ whole genome shotgun (WGS) entry which is preliminary data.</text>
</comment>
<dbReference type="SUPFAM" id="SSF81324">
    <property type="entry name" value="Voltage-gated potassium channels"/>
    <property type="match status" value="1"/>
</dbReference>
<feature type="region of interest" description="Disordered" evidence="1">
    <location>
        <begin position="1"/>
        <end position="22"/>
    </location>
</feature>
<accession>A0ABT5YX65</accession>
<evidence type="ECO:0000313" key="3">
    <source>
        <dbReference type="EMBL" id="MDF2256193.1"/>
    </source>
</evidence>